<feature type="transmembrane region" description="Helical" evidence="7">
    <location>
        <begin position="612"/>
        <end position="632"/>
    </location>
</feature>
<organism evidence="8">
    <name type="scientific">Phaffia rhodozyma</name>
    <name type="common">Yeast</name>
    <name type="synonym">Xanthophyllomyces dendrorhous</name>
    <dbReference type="NCBI Taxonomy" id="264483"/>
    <lineage>
        <taxon>Eukaryota</taxon>
        <taxon>Fungi</taxon>
        <taxon>Dikarya</taxon>
        <taxon>Basidiomycota</taxon>
        <taxon>Agaricomycotina</taxon>
        <taxon>Tremellomycetes</taxon>
        <taxon>Cystofilobasidiales</taxon>
        <taxon>Mrakiaceae</taxon>
        <taxon>Phaffia</taxon>
    </lineage>
</organism>
<evidence type="ECO:0000256" key="1">
    <source>
        <dbReference type="ARBA" id="ARBA00004141"/>
    </source>
</evidence>
<dbReference type="InterPro" id="IPR045069">
    <property type="entry name" value="MATE_euk"/>
</dbReference>
<feature type="transmembrane region" description="Helical" evidence="7">
    <location>
        <begin position="384"/>
        <end position="412"/>
    </location>
</feature>
<evidence type="ECO:0000256" key="5">
    <source>
        <dbReference type="ARBA" id="ARBA00023136"/>
    </source>
</evidence>
<feature type="transmembrane region" description="Helical" evidence="7">
    <location>
        <begin position="287"/>
        <end position="306"/>
    </location>
</feature>
<keyword evidence="3 7" id="KW-0812">Transmembrane</keyword>
<dbReference type="Pfam" id="PF01554">
    <property type="entry name" value="MatE"/>
    <property type="match status" value="2"/>
</dbReference>
<feature type="transmembrane region" description="Helical" evidence="7">
    <location>
        <begin position="515"/>
        <end position="534"/>
    </location>
</feature>
<dbReference type="GO" id="GO:0015297">
    <property type="term" value="F:antiporter activity"/>
    <property type="evidence" value="ECO:0007669"/>
    <property type="project" value="InterPro"/>
</dbReference>
<keyword evidence="4 7" id="KW-1133">Transmembrane helix</keyword>
<protein>
    <submittedName>
        <fullName evidence="8">Uncharacterized membrane protein, predicted efflux pump</fullName>
    </submittedName>
</protein>
<feature type="transmembrane region" description="Helical" evidence="7">
    <location>
        <begin position="326"/>
        <end position="346"/>
    </location>
</feature>
<feature type="transmembrane region" description="Helical" evidence="7">
    <location>
        <begin position="358"/>
        <end position="378"/>
    </location>
</feature>
<dbReference type="CDD" id="cd13132">
    <property type="entry name" value="MATE_eukaryotic"/>
    <property type="match status" value="1"/>
</dbReference>
<evidence type="ECO:0000256" key="7">
    <source>
        <dbReference type="SAM" id="Phobius"/>
    </source>
</evidence>
<accession>A0A0F7SND8</accession>
<dbReference type="GO" id="GO:0042910">
    <property type="term" value="F:xenobiotic transmembrane transporter activity"/>
    <property type="evidence" value="ECO:0007669"/>
    <property type="project" value="InterPro"/>
</dbReference>
<feature type="region of interest" description="Disordered" evidence="6">
    <location>
        <begin position="76"/>
        <end position="111"/>
    </location>
</feature>
<evidence type="ECO:0000256" key="3">
    <source>
        <dbReference type="ARBA" id="ARBA00022692"/>
    </source>
</evidence>
<proteinExistence type="inferred from homology"/>
<dbReference type="EMBL" id="LN483157">
    <property type="protein sequence ID" value="CED83587.1"/>
    <property type="molecule type" value="Genomic_DNA"/>
</dbReference>
<reference evidence="8" key="1">
    <citation type="submission" date="2014-08" db="EMBL/GenBank/DDBJ databases">
        <authorList>
            <person name="Sharma Rahul"/>
            <person name="Thines Marco"/>
        </authorList>
    </citation>
    <scope>NUCLEOTIDE SEQUENCE</scope>
</reference>
<evidence type="ECO:0000313" key="8">
    <source>
        <dbReference type="EMBL" id="CED83587.1"/>
    </source>
</evidence>
<dbReference type="PANTHER" id="PTHR11206">
    <property type="entry name" value="MULTIDRUG RESISTANCE PROTEIN"/>
    <property type="match status" value="1"/>
</dbReference>
<sequence>MSSSFPHYSALASSLQSTSPVNNDLRTLIERSHVRSASRSSRRPSSHSFVSYREREALLRQQQDNASLIGDSAIADDDAQHDRSPTSATFGNYGSTSIRRGSNASALSNGTKLHRGNRFGRLSMINHNVPAGLVHLQGPYPHQAVESKVPIMDPQVLTAEQGGETAEEEEERILGGPAGGDLDVDGEIVLSDKLNWRAAMKAEAVVVTYTTIPILFTQAAEFSLIIASVVSIGHLSSGPIDLAASSSVSSPALSDSKSIIDHGIASSLDTLLPAAWTSSDPTRVGLWAQRVAVISVGAMFPMYLVWFNAEQVLLFLKQEPEVAKKAGLYLRALSVGIPGYGGVCIMKKVFQAQGLMHIPTIVIFFVAPFNLLLNYFLVWGPLSAIRIGFAGAPLATGLSYTLEAICFIGYAFWSKDKRAWPEFELRQAFGKLGTVTTLALAGIGQICSEWWSWEIVTLAASLLGPAALATQSILLIACSITYQIPFSMSIAIAVRAGNLLGAQRGFEAMWACRTALLLSIIVSTFNSILLLVFRNSFAKLFNSDPVVVKTVADIIPFLAFFQLADGLMGVSNGILRVMGKQATLINLSSYYIFGIPVGVYLCFARHMDLTGLWIGLSIALTYSAVLCNIIIYRADWDVEVEKANARIGLANGEIEAGGLLDDVDEEEEGDGTP</sequence>
<feature type="transmembrane region" description="Helical" evidence="7">
    <location>
        <begin position="473"/>
        <end position="494"/>
    </location>
</feature>
<keyword evidence="5 7" id="KW-0472">Membrane</keyword>
<dbReference type="InterPro" id="IPR002528">
    <property type="entry name" value="MATE_fam"/>
</dbReference>
<feature type="transmembrane region" description="Helical" evidence="7">
    <location>
        <begin position="587"/>
        <end position="606"/>
    </location>
</feature>
<comment type="subcellular location">
    <subcellularLocation>
        <location evidence="1">Membrane</location>
        <topology evidence="1">Multi-pass membrane protein</topology>
    </subcellularLocation>
</comment>
<evidence type="ECO:0000256" key="2">
    <source>
        <dbReference type="ARBA" id="ARBA00010199"/>
    </source>
</evidence>
<feature type="transmembrane region" description="Helical" evidence="7">
    <location>
        <begin position="554"/>
        <end position="575"/>
    </location>
</feature>
<name>A0A0F7SND8_PHARH</name>
<feature type="compositionally biased region" description="Polar residues" evidence="6">
    <location>
        <begin position="85"/>
        <end position="111"/>
    </location>
</feature>
<evidence type="ECO:0000256" key="4">
    <source>
        <dbReference type="ARBA" id="ARBA00022989"/>
    </source>
</evidence>
<dbReference type="NCBIfam" id="TIGR00797">
    <property type="entry name" value="matE"/>
    <property type="match status" value="1"/>
</dbReference>
<dbReference type="GO" id="GO:1990961">
    <property type="term" value="P:xenobiotic detoxification by transmembrane export across the plasma membrane"/>
    <property type="evidence" value="ECO:0007669"/>
    <property type="project" value="InterPro"/>
</dbReference>
<dbReference type="AlphaFoldDB" id="A0A0F7SND8"/>
<evidence type="ECO:0000256" key="6">
    <source>
        <dbReference type="SAM" id="MobiDB-lite"/>
    </source>
</evidence>
<comment type="similarity">
    <text evidence="2">Belongs to the multi antimicrobial extrusion (MATE) (TC 2.A.66.1) family.</text>
</comment>
<dbReference type="GO" id="GO:0016020">
    <property type="term" value="C:membrane"/>
    <property type="evidence" value="ECO:0007669"/>
    <property type="project" value="UniProtKB-SubCell"/>
</dbReference>